<dbReference type="OrthoDB" id="2282145at2759"/>
<name>A0A1X2IXU7_9FUNG</name>
<keyword evidence="2" id="KW-1185">Reference proteome</keyword>
<dbReference type="Proteomes" id="UP000193560">
    <property type="component" value="Unassembled WGS sequence"/>
</dbReference>
<dbReference type="AlphaFoldDB" id="A0A1X2IXU7"/>
<evidence type="ECO:0000313" key="1">
    <source>
        <dbReference type="EMBL" id="ORZ24127.1"/>
    </source>
</evidence>
<comment type="caution">
    <text evidence="1">The sequence shown here is derived from an EMBL/GenBank/DDBJ whole genome shotgun (WGS) entry which is preliminary data.</text>
</comment>
<accession>A0A1X2IXU7</accession>
<evidence type="ECO:0000313" key="2">
    <source>
        <dbReference type="Proteomes" id="UP000193560"/>
    </source>
</evidence>
<dbReference type="EMBL" id="MCGE01000002">
    <property type="protein sequence ID" value="ORZ24127.1"/>
    <property type="molecule type" value="Genomic_DNA"/>
</dbReference>
<sequence length="123" mass="14834">MDSHQYQQHYYHSCQQQPQQQQQRQQLQRTQMTGDYHQYQRQSAYNYTWLVFKNEQWQPFDRDNQMKLEANIACGGTFVDICDSLFPGVKRVRVFPRNNYLSYLGVKYRLSRVLQPDAWGCLA</sequence>
<reference evidence="1 2" key="1">
    <citation type="submission" date="2016-07" db="EMBL/GenBank/DDBJ databases">
        <title>Pervasive Adenine N6-methylation of Active Genes in Fungi.</title>
        <authorList>
            <consortium name="DOE Joint Genome Institute"/>
            <person name="Mondo S.J."/>
            <person name="Dannebaum R.O."/>
            <person name="Kuo R.C."/>
            <person name="Labutti K."/>
            <person name="Haridas S."/>
            <person name="Kuo A."/>
            <person name="Salamov A."/>
            <person name="Ahrendt S.R."/>
            <person name="Lipzen A."/>
            <person name="Sullivan W."/>
            <person name="Andreopoulos W.B."/>
            <person name="Clum A."/>
            <person name="Lindquist E."/>
            <person name="Daum C."/>
            <person name="Ramamoorthy G.K."/>
            <person name="Gryganskyi A."/>
            <person name="Culley D."/>
            <person name="Magnuson J.K."/>
            <person name="James T.Y."/>
            <person name="O'Malley M.A."/>
            <person name="Stajich J.E."/>
            <person name="Spatafora J.W."/>
            <person name="Visel A."/>
            <person name="Grigoriev I.V."/>
        </authorList>
    </citation>
    <scope>NUCLEOTIDE SEQUENCE [LARGE SCALE GENOMIC DNA]</scope>
    <source>
        <strain evidence="1 2">NRRL 1336</strain>
    </source>
</reference>
<gene>
    <name evidence="1" type="ORF">BCR42DRAFT_402304</name>
</gene>
<proteinExistence type="predicted"/>
<organism evidence="1 2">
    <name type="scientific">Absidia repens</name>
    <dbReference type="NCBI Taxonomy" id="90262"/>
    <lineage>
        <taxon>Eukaryota</taxon>
        <taxon>Fungi</taxon>
        <taxon>Fungi incertae sedis</taxon>
        <taxon>Mucoromycota</taxon>
        <taxon>Mucoromycotina</taxon>
        <taxon>Mucoromycetes</taxon>
        <taxon>Mucorales</taxon>
        <taxon>Cunninghamellaceae</taxon>
        <taxon>Absidia</taxon>
    </lineage>
</organism>
<evidence type="ECO:0008006" key="3">
    <source>
        <dbReference type="Google" id="ProtNLM"/>
    </source>
</evidence>
<protein>
    <recommendedName>
        <fullName evidence="3">WWE domain-containing protein</fullName>
    </recommendedName>
</protein>